<reference evidence="1 3" key="1">
    <citation type="journal article" date="2019" name="Sci. Rep.">
        <title>Orb-weaving spider Araneus ventricosus genome elucidates the spidroin gene catalogue.</title>
        <authorList>
            <person name="Kono N."/>
            <person name="Nakamura H."/>
            <person name="Ohtoshi R."/>
            <person name="Moran D.A.P."/>
            <person name="Shinohara A."/>
            <person name="Yoshida Y."/>
            <person name="Fujiwara M."/>
            <person name="Mori M."/>
            <person name="Tomita M."/>
            <person name="Arakawa K."/>
        </authorList>
    </citation>
    <scope>NUCLEOTIDE SEQUENCE [LARGE SCALE GENOMIC DNA]</scope>
</reference>
<protein>
    <submittedName>
        <fullName evidence="1">Uncharacterized protein</fullName>
    </submittedName>
</protein>
<dbReference type="Proteomes" id="UP000499080">
    <property type="component" value="Unassembled WGS sequence"/>
</dbReference>
<sequence length="151" mass="16751">MARQTMGDPIHCHLDGRHIGQTFLDAKCYINGTKTNLIGHSSRFEPRLLLRSFSIRPTPNRETIRHVAEQTHPREDFETPMDVVLEQRIKSRAELGPDESTFGPDSKFVATDSIVRVSPSALVSDGPFSIVGHDVSPSNAVSPFRVDVTVT</sequence>
<comment type="caution">
    <text evidence="1">The sequence shown here is derived from an EMBL/GenBank/DDBJ whole genome shotgun (WGS) entry which is preliminary data.</text>
</comment>
<evidence type="ECO:0000313" key="2">
    <source>
        <dbReference type="EMBL" id="GBL83322.1"/>
    </source>
</evidence>
<proteinExistence type="predicted"/>
<dbReference type="EMBL" id="BGPR01157587">
    <property type="protein sequence ID" value="GBL83322.1"/>
    <property type="molecule type" value="Genomic_DNA"/>
</dbReference>
<dbReference type="AlphaFoldDB" id="A0A4Y2ARW7"/>
<accession>A0A4Y2ARW7</accession>
<keyword evidence="3" id="KW-1185">Reference proteome</keyword>
<dbReference type="EMBL" id="BGPR01157399">
    <property type="protein sequence ID" value="GBL82613.1"/>
    <property type="molecule type" value="Genomic_DNA"/>
</dbReference>
<name>A0A4Y2ARW7_ARAVE</name>
<organism evidence="1 3">
    <name type="scientific">Araneus ventricosus</name>
    <name type="common">Orbweaver spider</name>
    <name type="synonym">Epeira ventricosa</name>
    <dbReference type="NCBI Taxonomy" id="182803"/>
    <lineage>
        <taxon>Eukaryota</taxon>
        <taxon>Metazoa</taxon>
        <taxon>Ecdysozoa</taxon>
        <taxon>Arthropoda</taxon>
        <taxon>Chelicerata</taxon>
        <taxon>Arachnida</taxon>
        <taxon>Araneae</taxon>
        <taxon>Araneomorphae</taxon>
        <taxon>Entelegynae</taxon>
        <taxon>Araneoidea</taxon>
        <taxon>Araneidae</taxon>
        <taxon>Araneus</taxon>
    </lineage>
</organism>
<gene>
    <name evidence="1" type="ORF">AVEN_106282_1</name>
    <name evidence="2" type="ORF">AVEN_228640_1</name>
</gene>
<evidence type="ECO:0000313" key="3">
    <source>
        <dbReference type="Proteomes" id="UP000499080"/>
    </source>
</evidence>
<evidence type="ECO:0000313" key="1">
    <source>
        <dbReference type="EMBL" id="GBL82613.1"/>
    </source>
</evidence>